<dbReference type="Proteomes" id="UP001158066">
    <property type="component" value="Unassembled WGS sequence"/>
</dbReference>
<dbReference type="InterPro" id="IPR015422">
    <property type="entry name" value="PyrdxlP-dep_Trfase_small"/>
</dbReference>
<dbReference type="PANTHER" id="PTHR30244">
    <property type="entry name" value="TRANSAMINASE"/>
    <property type="match status" value="1"/>
</dbReference>
<organism evidence="4 5">
    <name type="scientific">Anoxynatronum buryatiense</name>
    <dbReference type="NCBI Taxonomy" id="489973"/>
    <lineage>
        <taxon>Bacteria</taxon>
        <taxon>Bacillati</taxon>
        <taxon>Bacillota</taxon>
        <taxon>Clostridia</taxon>
        <taxon>Eubacteriales</taxon>
        <taxon>Clostridiaceae</taxon>
        <taxon>Anoxynatronum</taxon>
    </lineage>
</organism>
<dbReference type="InterPro" id="IPR000653">
    <property type="entry name" value="DegT/StrS_aminotransferase"/>
</dbReference>
<evidence type="ECO:0000256" key="3">
    <source>
        <dbReference type="RuleBase" id="RU004508"/>
    </source>
</evidence>
<dbReference type="EMBL" id="FXUF01000015">
    <property type="protein sequence ID" value="SMP67466.1"/>
    <property type="molecule type" value="Genomic_DNA"/>
</dbReference>
<comment type="similarity">
    <text evidence="3">Belongs to the DegT/DnrJ/EryC1 family.</text>
</comment>
<dbReference type="InterPro" id="IPR015421">
    <property type="entry name" value="PyrdxlP-dep_Trfase_major"/>
</dbReference>
<dbReference type="Gene3D" id="3.40.640.10">
    <property type="entry name" value="Type I PLP-dependent aspartate aminotransferase-like (Major domain)"/>
    <property type="match status" value="1"/>
</dbReference>
<dbReference type="PIRSF" id="PIRSF000390">
    <property type="entry name" value="PLP_StrS"/>
    <property type="match status" value="1"/>
</dbReference>
<sequence length="407" mass="44241">MKSSIESPLAIHGGQPVRSQLLPYGKQWITPEDEAVVHAALQSDYLTTGPSVEAFEKALAEKAGAAYAVSVSNGTAALHAACHAAGIGPGDEVITTPITFAASANAVLYQGGTPVFADIDPLTWNIDPTAIEKAITPRTKAIIPVDFTGQPANMEAIMAIAEKHGLIVIEDAAHSLGGSWKGTPVGCLAHMTTCSFHPVKLITTGEGGAVVTSDAQLAEKLRLFRSHGITKAAEQSGTGEGLEEAHGPWYQAQRLLGYNYRLTDLQSALGISQLKKIHLFLERRQQLAAFYQQAFSPLEALQLPHLSPEAISAWHLYVIRLRGKNTMDRRRWFFDALRAENIGVNVHYLPVYWHPYYQQLGYQKGICPQAEAYYESCITLPLYPAMSDEDASDVVTAVKKVMAYEGK</sequence>
<dbReference type="GO" id="GO:0000271">
    <property type="term" value="P:polysaccharide biosynthetic process"/>
    <property type="evidence" value="ECO:0007669"/>
    <property type="project" value="TreeGrafter"/>
</dbReference>
<dbReference type="NCBIfam" id="TIGR03588">
    <property type="entry name" value="PseC"/>
    <property type="match status" value="1"/>
</dbReference>
<dbReference type="Pfam" id="PF01041">
    <property type="entry name" value="DegT_DnrJ_EryC1"/>
    <property type="match status" value="1"/>
</dbReference>
<protein>
    <submittedName>
        <fullName evidence="4">UDP-4-amino-4,6-dideoxy-N-acetyl-beta-L-altrosamine transaminase</fullName>
    </submittedName>
</protein>
<feature type="modified residue" description="N6-(pyridoxal phosphate)lysine" evidence="2">
    <location>
        <position position="200"/>
    </location>
</feature>
<dbReference type="PANTHER" id="PTHR30244:SF34">
    <property type="entry name" value="DTDP-4-AMINO-4,6-DIDEOXYGALACTOSE TRANSAMINASE"/>
    <property type="match status" value="1"/>
</dbReference>
<dbReference type="AlphaFoldDB" id="A0AA45WYM7"/>
<name>A0AA45WYM7_9CLOT</name>
<dbReference type="GO" id="GO:0030170">
    <property type="term" value="F:pyridoxal phosphate binding"/>
    <property type="evidence" value="ECO:0007669"/>
    <property type="project" value="TreeGrafter"/>
</dbReference>
<keyword evidence="5" id="KW-1185">Reference proteome</keyword>
<dbReference type="SUPFAM" id="SSF53383">
    <property type="entry name" value="PLP-dependent transferases"/>
    <property type="match status" value="1"/>
</dbReference>
<comment type="caution">
    <text evidence="4">The sequence shown here is derived from an EMBL/GenBank/DDBJ whole genome shotgun (WGS) entry which is preliminary data.</text>
</comment>
<reference evidence="4" key="1">
    <citation type="submission" date="2017-05" db="EMBL/GenBank/DDBJ databases">
        <authorList>
            <person name="Varghese N."/>
            <person name="Submissions S."/>
        </authorList>
    </citation>
    <scope>NUCLEOTIDE SEQUENCE</scope>
    <source>
        <strain evidence="4">Su22</strain>
    </source>
</reference>
<dbReference type="Gene3D" id="3.90.1150.10">
    <property type="entry name" value="Aspartate Aminotransferase, domain 1"/>
    <property type="match status" value="1"/>
</dbReference>
<dbReference type="InterPro" id="IPR015424">
    <property type="entry name" value="PyrdxlP-dep_Trfase"/>
</dbReference>
<dbReference type="GO" id="GO:0008483">
    <property type="term" value="F:transaminase activity"/>
    <property type="evidence" value="ECO:0007669"/>
    <property type="project" value="TreeGrafter"/>
</dbReference>
<evidence type="ECO:0000256" key="1">
    <source>
        <dbReference type="PIRSR" id="PIRSR000390-1"/>
    </source>
</evidence>
<evidence type="ECO:0000313" key="4">
    <source>
        <dbReference type="EMBL" id="SMP67466.1"/>
    </source>
</evidence>
<proteinExistence type="inferred from homology"/>
<dbReference type="InterPro" id="IPR020026">
    <property type="entry name" value="PseC"/>
</dbReference>
<evidence type="ECO:0000256" key="2">
    <source>
        <dbReference type="PIRSR" id="PIRSR000390-2"/>
    </source>
</evidence>
<evidence type="ECO:0000313" key="5">
    <source>
        <dbReference type="Proteomes" id="UP001158066"/>
    </source>
</evidence>
<keyword evidence="2 3" id="KW-0663">Pyridoxal phosphate</keyword>
<dbReference type="RefSeq" id="WP_283410401.1">
    <property type="nucleotide sequence ID" value="NZ_FXUF01000015.1"/>
</dbReference>
<gene>
    <name evidence="4" type="ORF">SAMN06296020_11580</name>
</gene>
<dbReference type="CDD" id="cd00616">
    <property type="entry name" value="AHBA_syn"/>
    <property type="match status" value="1"/>
</dbReference>
<accession>A0AA45WYM7</accession>
<feature type="active site" description="Proton acceptor" evidence="1">
    <location>
        <position position="200"/>
    </location>
</feature>